<dbReference type="InterPro" id="IPR000937">
    <property type="entry name" value="Capsid_prot_S-dom_vir"/>
</dbReference>
<dbReference type="GO" id="GO:0005198">
    <property type="term" value="F:structural molecule activity"/>
    <property type="evidence" value="ECO:0007669"/>
    <property type="project" value="InterPro"/>
</dbReference>
<evidence type="ECO:0000256" key="7">
    <source>
        <dbReference type="SAM" id="MobiDB-lite"/>
    </source>
</evidence>
<evidence type="ECO:0000256" key="4">
    <source>
        <dbReference type="ARBA" id="ARBA00022561"/>
    </source>
</evidence>
<dbReference type="InterPro" id="IPR029053">
    <property type="entry name" value="Viral_coat"/>
</dbReference>
<dbReference type="GO" id="GO:0039617">
    <property type="term" value="C:T=3 icosahedral viral capsid"/>
    <property type="evidence" value="ECO:0007669"/>
    <property type="project" value="UniProtKB-KW"/>
</dbReference>
<gene>
    <name evidence="9" type="ORF">H3Bulk42153_000002</name>
</gene>
<dbReference type="Gene3D" id="2.60.120.20">
    <property type="match status" value="1"/>
</dbReference>
<name>A0A514D1B7_9VIRU</name>
<feature type="region of interest" description="Disordered" evidence="7">
    <location>
        <begin position="1"/>
        <end position="21"/>
    </location>
</feature>
<accession>A0A514D1B7</accession>
<evidence type="ECO:0000313" key="9">
    <source>
        <dbReference type="EMBL" id="QDH87395.1"/>
    </source>
</evidence>
<keyword evidence="6" id="KW-1142">T=3 icosahedral capsid protein</keyword>
<evidence type="ECO:0000256" key="1">
    <source>
        <dbReference type="ARBA" id="ARBA00004328"/>
    </source>
</evidence>
<evidence type="ECO:0000256" key="2">
    <source>
        <dbReference type="ARBA" id="ARBA00007446"/>
    </source>
</evidence>
<feature type="compositionally biased region" description="Basic residues" evidence="7">
    <location>
        <begin position="1"/>
        <end position="13"/>
    </location>
</feature>
<reference evidence="9" key="1">
    <citation type="submission" date="2019-05" db="EMBL/GenBank/DDBJ databases">
        <title>Metatranscriptomic reconstruction reveals RNA viruses with the potential to shape carbon cycling in soil.</title>
        <authorList>
            <person name="Starr E.P."/>
            <person name="Nuccio E."/>
            <person name="Pett-Ridge J."/>
            <person name="Banfield J.F."/>
            <person name="Firestone M.K."/>
        </authorList>
    </citation>
    <scope>NUCLEOTIDE SEQUENCE</scope>
    <source>
        <strain evidence="9">H3_Bulk_42_scaffold_153</strain>
    </source>
</reference>
<evidence type="ECO:0000256" key="3">
    <source>
        <dbReference type="ARBA" id="ARBA00018091"/>
    </source>
</evidence>
<evidence type="ECO:0000256" key="6">
    <source>
        <dbReference type="ARBA" id="ARBA00023060"/>
    </source>
</evidence>
<comment type="similarity">
    <text evidence="2">Belongs to the icosahedral plant coat protein family.</text>
</comment>
<dbReference type="SUPFAM" id="SSF88633">
    <property type="entry name" value="Positive stranded ssRNA viruses"/>
    <property type="match status" value="1"/>
</dbReference>
<comment type="subcellular location">
    <subcellularLocation>
        <location evidence="1">Virion</location>
    </subcellularLocation>
</comment>
<keyword evidence="4" id="KW-0167">Capsid protein</keyword>
<dbReference type="Pfam" id="PF00729">
    <property type="entry name" value="Viral_coat"/>
    <property type="match status" value="1"/>
</dbReference>
<sequence>MTQRKRNRTRTKKATSNAQVSSLAKAVKQLTVTKKSRPFRETGGIIGNRLGGMFGNASVGRGIGRWLGTGIGSIFGSGDYTLAGNSPSYNVMMNGSQIPKFDSTRQTNVVCHREYLGDIPGTAAFTNRQYPLNPGMAVTFPWLSTVASNYQEYKFHGIVFEFRSLITDFVTSGAPGVVVMSTNYNSDAPVYTTKQQMENAEFAVSTKPTINLMHGVECDDKQTILPQRYVRDSAPPTGQDLRLYDLGNFQFATSSNPVQNLGELWVSYCVELFKPSQADSSSLPGNGRHIVRTGAAAATPLGTTAVSSTGNLAVTADAAGVNITQAPPGVVYKIDFYWAGSAALVTIPAFALNGNTTTVLRLQNGGASTVVMPSGAVSSATLGATIFIKSVASIAADLGIALPTAGGVFPGSNTLDIYVTQIDPAAV</sequence>
<proteinExistence type="inferred from homology"/>
<evidence type="ECO:0000259" key="8">
    <source>
        <dbReference type="Pfam" id="PF00729"/>
    </source>
</evidence>
<dbReference type="EMBL" id="MN033345">
    <property type="protein sequence ID" value="QDH87395.1"/>
    <property type="molecule type" value="Genomic_DNA"/>
</dbReference>
<feature type="domain" description="Icosahedral viral capsid protein S" evidence="8">
    <location>
        <begin position="96"/>
        <end position="277"/>
    </location>
</feature>
<keyword evidence="5" id="KW-0946">Virion</keyword>
<protein>
    <recommendedName>
        <fullName evidence="3">Capsid protein</fullName>
    </recommendedName>
</protein>
<organism evidence="9">
    <name type="scientific">Riboviria sp</name>
    <dbReference type="NCBI Taxonomy" id="2585031"/>
    <lineage>
        <taxon>Viruses</taxon>
        <taxon>Riboviria</taxon>
    </lineage>
</organism>
<evidence type="ECO:0000256" key="5">
    <source>
        <dbReference type="ARBA" id="ARBA00022844"/>
    </source>
</evidence>